<dbReference type="PANTHER" id="PTHR38766">
    <property type="entry name" value="FLAGELLAR PROTEIN FLIO"/>
    <property type="match status" value="1"/>
</dbReference>
<proteinExistence type="inferred from homology"/>
<name>A0ABQ1HYQ2_9ALTE</name>
<keyword evidence="3 7" id="KW-1133">Transmembrane helix</keyword>
<comment type="similarity">
    <text evidence="6 7">Belongs to the FliO/MopB family.</text>
</comment>
<keyword evidence="4 7" id="KW-0472">Membrane</keyword>
<comment type="subcellular location">
    <subcellularLocation>
        <location evidence="7">Cell membrane</location>
    </subcellularLocation>
    <subcellularLocation>
        <location evidence="7">Bacterial flagellum basal body</location>
    </subcellularLocation>
</comment>
<accession>A0ABQ1HYQ2</accession>
<evidence type="ECO:0000256" key="5">
    <source>
        <dbReference type="ARBA" id="ARBA00023143"/>
    </source>
</evidence>
<evidence type="ECO:0000256" key="2">
    <source>
        <dbReference type="ARBA" id="ARBA00022692"/>
    </source>
</evidence>
<gene>
    <name evidence="9" type="ORF">GCM10007414_09430</name>
</gene>
<sequence length="134" mass="14608">MPYYLMLLVVAGTVLPAAAEPAANPPSSQIEIVSWLMSLALVLVTIFVCAWILKKTRLNQFSAGQAKVVSNLTLGARERVTVVEVGGQQYLLGITQHSINLLDKLDTPLPNNADTKMNAPFAKQLQGMLFKNEK</sequence>
<dbReference type="PANTHER" id="PTHR38766:SF1">
    <property type="entry name" value="FLAGELLAR PROTEIN FLIO"/>
    <property type="match status" value="1"/>
</dbReference>
<evidence type="ECO:0000256" key="1">
    <source>
        <dbReference type="ARBA" id="ARBA00022475"/>
    </source>
</evidence>
<reference evidence="10" key="1">
    <citation type="journal article" date="2019" name="Int. J. Syst. Evol. Microbiol.">
        <title>The Global Catalogue of Microorganisms (GCM) 10K type strain sequencing project: providing services to taxonomists for standard genome sequencing and annotation.</title>
        <authorList>
            <consortium name="The Broad Institute Genomics Platform"/>
            <consortium name="The Broad Institute Genome Sequencing Center for Infectious Disease"/>
            <person name="Wu L."/>
            <person name="Ma J."/>
        </authorList>
    </citation>
    <scope>NUCLEOTIDE SEQUENCE [LARGE SCALE GENOMIC DNA]</scope>
    <source>
        <strain evidence="10">CGMCC 1.10131</strain>
    </source>
</reference>
<keyword evidence="8" id="KW-0732">Signal</keyword>
<feature type="signal peptide" evidence="8">
    <location>
        <begin position="1"/>
        <end position="19"/>
    </location>
</feature>
<keyword evidence="9" id="KW-0282">Flagellum</keyword>
<comment type="caution">
    <text evidence="9">The sequence shown here is derived from an EMBL/GenBank/DDBJ whole genome shotgun (WGS) entry which is preliminary data.</text>
</comment>
<dbReference type="InterPro" id="IPR022781">
    <property type="entry name" value="Flagellar_biosynth_FliO"/>
</dbReference>
<evidence type="ECO:0000313" key="10">
    <source>
        <dbReference type="Proteomes" id="UP000651977"/>
    </source>
</evidence>
<evidence type="ECO:0000256" key="3">
    <source>
        <dbReference type="ARBA" id="ARBA00022989"/>
    </source>
</evidence>
<keyword evidence="2 7" id="KW-0812">Transmembrane</keyword>
<dbReference type="Pfam" id="PF04347">
    <property type="entry name" value="FliO"/>
    <property type="match status" value="1"/>
</dbReference>
<keyword evidence="5 7" id="KW-0975">Bacterial flagellum</keyword>
<evidence type="ECO:0000256" key="6">
    <source>
        <dbReference type="ARBA" id="ARBA00037937"/>
    </source>
</evidence>
<protein>
    <recommendedName>
        <fullName evidence="7">Flagellar protein</fullName>
    </recommendedName>
</protein>
<keyword evidence="10" id="KW-1185">Reference proteome</keyword>
<evidence type="ECO:0000256" key="7">
    <source>
        <dbReference type="RuleBase" id="RU362064"/>
    </source>
</evidence>
<keyword evidence="9" id="KW-0966">Cell projection</keyword>
<dbReference type="EMBL" id="BMDY01000004">
    <property type="protein sequence ID" value="GGA98530.1"/>
    <property type="molecule type" value="Genomic_DNA"/>
</dbReference>
<feature type="chain" id="PRO_5045354359" description="Flagellar protein" evidence="8">
    <location>
        <begin position="20"/>
        <end position="134"/>
    </location>
</feature>
<dbReference type="RefSeq" id="WP_055732202.1">
    <property type="nucleotide sequence ID" value="NZ_BMDY01000004.1"/>
</dbReference>
<feature type="transmembrane region" description="Helical" evidence="7">
    <location>
        <begin position="35"/>
        <end position="53"/>
    </location>
</feature>
<organism evidence="9 10">
    <name type="scientific">Agarivorans gilvus</name>
    <dbReference type="NCBI Taxonomy" id="680279"/>
    <lineage>
        <taxon>Bacteria</taxon>
        <taxon>Pseudomonadati</taxon>
        <taxon>Pseudomonadota</taxon>
        <taxon>Gammaproteobacteria</taxon>
        <taxon>Alteromonadales</taxon>
        <taxon>Alteromonadaceae</taxon>
        <taxon>Agarivorans</taxon>
    </lineage>
</organism>
<dbReference type="InterPro" id="IPR052205">
    <property type="entry name" value="FliO/MopB"/>
</dbReference>
<dbReference type="Proteomes" id="UP000651977">
    <property type="component" value="Unassembled WGS sequence"/>
</dbReference>
<evidence type="ECO:0000256" key="4">
    <source>
        <dbReference type="ARBA" id="ARBA00023136"/>
    </source>
</evidence>
<keyword evidence="1 7" id="KW-1003">Cell membrane</keyword>
<keyword evidence="9" id="KW-0969">Cilium</keyword>
<evidence type="ECO:0000256" key="8">
    <source>
        <dbReference type="SAM" id="SignalP"/>
    </source>
</evidence>
<evidence type="ECO:0000313" key="9">
    <source>
        <dbReference type="EMBL" id="GGA98530.1"/>
    </source>
</evidence>
<dbReference type="NCBIfam" id="TIGR03500">
    <property type="entry name" value="FliO_TIGR"/>
    <property type="match status" value="1"/>
</dbReference>